<dbReference type="OrthoDB" id="2564895at2759"/>
<protein>
    <submittedName>
        <fullName evidence="1">Uncharacterized protein</fullName>
    </submittedName>
</protein>
<dbReference type="KEGG" id="tasa:A1Q1_03949"/>
<sequence length="212" mass="23748">MASPAEVLRALRAHLDPNPLVQLLPTALQLFSHVALLAEVVRSEALVALGHYESGKGALRAADVRLLNACVTPLWDELYRLSLDVRRANYALSKRKQDLERIRLMVQSYFPDVPPGKEGVKVITGSRLLYIRCMREDDIPLLAEYRAEALRWLDDPGETLNELTARMLDRAERVVGNATALENLFGGSRPARRQAETTTTHRTCIITLNVPK</sequence>
<dbReference type="RefSeq" id="XP_014177849.1">
    <property type="nucleotide sequence ID" value="XM_014322374.1"/>
</dbReference>
<dbReference type="AlphaFoldDB" id="J4U9K1"/>
<proteinExistence type="predicted"/>
<evidence type="ECO:0000313" key="1">
    <source>
        <dbReference type="EMBL" id="EJT47320.1"/>
    </source>
</evidence>
<dbReference type="GeneID" id="25987462"/>
<accession>J4U9K1</accession>
<dbReference type="EMBL" id="ALBS01000258">
    <property type="protein sequence ID" value="EJT47320.1"/>
    <property type="molecule type" value="Genomic_DNA"/>
</dbReference>
<name>J4U9K1_TRIAS</name>
<dbReference type="VEuPathDB" id="FungiDB:A1Q1_03949"/>
<reference evidence="1 2" key="1">
    <citation type="journal article" date="2012" name="Eukaryot. Cell">
        <title>Draft genome sequence of CBS 2479, the standard type strain of Trichosporon asahii.</title>
        <authorList>
            <person name="Yang R.Y."/>
            <person name="Li H.T."/>
            <person name="Zhu H."/>
            <person name="Zhou G.P."/>
            <person name="Wang M."/>
            <person name="Wang L."/>
        </authorList>
    </citation>
    <scope>NUCLEOTIDE SEQUENCE [LARGE SCALE GENOMIC DNA]</scope>
    <source>
        <strain evidence="2">ATCC 90039 / CBS 2479 / JCM 2466 / KCTC 7840 / NCYC 2677 / UAMH 7654</strain>
    </source>
</reference>
<dbReference type="Proteomes" id="UP000002748">
    <property type="component" value="Unassembled WGS sequence"/>
</dbReference>
<comment type="caution">
    <text evidence="1">The sequence shown here is derived from an EMBL/GenBank/DDBJ whole genome shotgun (WGS) entry which is preliminary data.</text>
</comment>
<evidence type="ECO:0000313" key="2">
    <source>
        <dbReference type="Proteomes" id="UP000002748"/>
    </source>
</evidence>
<dbReference type="HOGENOM" id="CLU_1300468_0_0_1"/>
<gene>
    <name evidence="1" type="ORF">A1Q1_03949</name>
</gene>
<organism evidence="1 2">
    <name type="scientific">Trichosporon asahii var. asahii (strain ATCC 90039 / CBS 2479 / JCM 2466 / KCTC 7840 / NBRC 103889/ NCYC 2677 / UAMH 7654)</name>
    <name type="common">Yeast</name>
    <dbReference type="NCBI Taxonomy" id="1186058"/>
    <lineage>
        <taxon>Eukaryota</taxon>
        <taxon>Fungi</taxon>
        <taxon>Dikarya</taxon>
        <taxon>Basidiomycota</taxon>
        <taxon>Agaricomycotina</taxon>
        <taxon>Tremellomycetes</taxon>
        <taxon>Trichosporonales</taxon>
        <taxon>Trichosporonaceae</taxon>
        <taxon>Trichosporon</taxon>
    </lineage>
</organism>